<dbReference type="AlphaFoldDB" id="A0A2D1QHS3"/>
<accession>A0A2D1QHS3</accession>
<evidence type="ECO:0000313" key="1">
    <source>
        <dbReference type="EMBL" id="ATP09921.1"/>
    </source>
</evidence>
<dbReference type="Proteomes" id="UP000222916">
    <property type="component" value="Chromosome"/>
</dbReference>
<sequence length="72" mass="7979">MQILACCALEVCSGVPHIRVSFARIVLSPPPLGDVWLDSTKVRRYNVASYFLITKTVVVFINRKTPGFAQGQ</sequence>
<organism evidence="1 2">
    <name type="scientific">Aeromonas salmonicida subsp. pectinolytica 34mel</name>
    <dbReference type="NCBI Taxonomy" id="1324960"/>
    <lineage>
        <taxon>Bacteria</taxon>
        <taxon>Pseudomonadati</taxon>
        <taxon>Pseudomonadota</taxon>
        <taxon>Gammaproteobacteria</taxon>
        <taxon>Aeromonadales</taxon>
        <taxon>Aeromonadaceae</taxon>
        <taxon>Aeromonas</taxon>
    </lineage>
</organism>
<gene>
    <name evidence="1" type="ORF">Asalp_27990</name>
</gene>
<evidence type="ECO:0000313" key="2">
    <source>
        <dbReference type="Proteomes" id="UP000222916"/>
    </source>
</evidence>
<protein>
    <submittedName>
        <fullName evidence="1">Uncharacterized protein</fullName>
    </submittedName>
</protein>
<name>A0A2D1QHS3_AERSA</name>
<dbReference type="OrthoDB" id="5588848at2"/>
<reference evidence="2" key="1">
    <citation type="journal article" date="2018" name="BMC Genomics">
        <title>The complete and fully assembled genome sequence of Aeromonas salmonicida subsp. pectinolytica and its comparative analysis with other Aeromonas species: investigation of the mobilome in environmental and pathogenic strains.</title>
        <authorList>
            <person name="Pfeiffer F."/>
            <person name="Zamora-Lagos M.A."/>
            <person name="Blettinger M."/>
            <person name="Yeroslaviz A."/>
            <person name="Dahl A."/>
            <person name="Gruber S."/>
            <person name="Habermann B.H."/>
        </authorList>
    </citation>
    <scope>NUCLEOTIDE SEQUENCE [LARGE SCALE GENOMIC DNA]</scope>
    <source>
        <strain evidence="2">34mel</strain>
    </source>
</reference>
<dbReference type="EMBL" id="CP022426">
    <property type="protein sequence ID" value="ATP09921.1"/>
    <property type="molecule type" value="Genomic_DNA"/>
</dbReference>
<proteinExistence type="predicted"/>